<comment type="caution">
    <text evidence="2">The sequence shown here is derived from an EMBL/GenBank/DDBJ whole genome shotgun (WGS) entry which is preliminary data.</text>
</comment>
<feature type="signal peptide" evidence="1">
    <location>
        <begin position="1"/>
        <end position="23"/>
    </location>
</feature>
<dbReference type="PROSITE" id="PS51257">
    <property type="entry name" value="PROKAR_LIPOPROTEIN"/>
    <property type="match status" value="1"/>
</dbReference>
<name>A0A5D9CCA1_9SPHN</name>
<evidence type="ECO:0000256" key="1">
    <source>
        <dbReference type="SAM" id="SignalP"/>
    </source>
</evidence>
<protein>
    <submittedName>
        <fullName evidence="2">Uncharacterized protein</fullName>
    </submittedName>
</protein>
<accession>A0A5D9CCA1</accession>
<evidence type="ECO:0000313" key="2">
    <source>
        <dbReference type="EMBL" id="TZG28640.1"/>
    </source>
</evidence>
<gene>
    <name evidence="2" type="ORF">FYJ91_00350</name>
</gene>
<reference evidence="2 3" key="1">
    <citation type="submission" date="2019-08" db="EMBL/GenBank/DDBJ databases">
        <authorList>
            <person name="Wang G."/>
            <person name="Xu Z."/>
        </authorList>
    </citation>
    <scope>NUCLEOTIDE SEQUENCE [LARGE SCALE GENOMIC DNA]</scope>
    <source>
        <strain evidence="2 3">ZX</strain>
    </source>
</reference>
<dbReference type="AlphaFoldDB" id="A0A5D9CCA1"/>
<feature type="chain" id="PRO_5023002536" evidence="1">
    <location>
        <begin position="24"/>
        <end position="204"/>
    </location>
</feature>
<sequence>MFRTKLIPAVALALATIPAVAGAACVDAIPTGFVCRGNDVLVHEASGTAFPKQLAGFTRFYEQPIDLTGHDVTIAYGRDLKGTAIVARVALIHIEAMTPKEHYLGMKSLIGQYFGALKFSDLKPSGEGPFDPPGMKPGSGYQGRFSAVADGVPYELSLSTVSFGYWSARLTAAYPTDGAATTRASILELARKLERTGPAKAAKK</sequence>
<proteinExistence type="predicted"/>
<organism evidence="2 3">
    <name type="scientific">Sphingomonas montanisoli</name>
    <dbReference type="NCBI Taxonomy" id="2606412"/>
    <lineage>
        <taxon>Bacteria</taxon>
        <taxon>Pseudomonadati</taxon>
        <taxon>Pseudomonadota</taxon>
        <taxon>Alphaproteobacteria</taxon>
        <taxon>Sphingomonadales</taxon>
        <taxon>Sphingomonadaceae</taxon>
        <taxon>Sphingomonas</taxon>
    </lineage>
</organism>
<dbReference type="EMBL" id="VTOU01000001">
    <property type="protein sequence ID" value="TZG28640.1"/>
    <property type="molecule type" value="Genomic_DNA"/>
</dbReference>
<evidence type="ECO:0000313" key="3">
    <source>
        <dbReference type="Proteomes" id="UP000322077"/>
    </source>
</evidence>
<keyword evidence="3" id="KW-1185">Reference proteome</keyword>
<dbReference type="Proteomes" id="UP000322077">
    <property type="component" value="Unassembled WGS sequence"/>
</dbReference>
<keyword evidence="1" id="KW-0732">Signal</keyword>